<keyword evidence="4" id="KW-1185">Reference proteome</keyword>
<dbReference type="EMBL" id="CP021061">
    <property type="protein sequence ID" value="ARP56130.1"/>
    <property type="molecule type" value="Genomic_DNA"/>
</dbReference>
<feature type="compositionally biased region" description="Basic and acidic residues" evidence="1">
    <location>
        <begin position="83"/>
        <end position="168"/>
    </location>
</feature>
<dbReference type="AlphaFoldDB" id="A0A1W6WHZ2"/>
<sequence length="378" mass="42918">MGGTRVRQQVKKLLLTTSIALLVAPISAYAHPGRTDANGGHTCRTNCEKWGLQYGEYHYHNKPASSSGATSPAPSQNNNSAVEAERQAEAQRNNEAEKQRAAEAQRKAEAEKQRNAEAQRKAEEERQRVAEEQRKAEEARKQEEAQRQADMEKGQLEGQKNGETDFKAGKNDAEVHVAGKSDAYKQAFKATYAAAWSLEEQKKTHFEKGKEQGLAQETMDDSQVAPEFKVNFADGFKVGNKERVEKIEKEQAELGEKTGKELAEKNPGNREKEVYVKAYETAYEKGYKSTKKAVEKAGYKYAFENYDLKVPAKYERNELLKKWFTEGFKSNKKAAEIREEGYKKGDSWFSFFYKSFVPSEYKEHKELYEQAIEKGKTA</sequence>
<protein>
    <recommendedName>
        <fullName evidence="5">YHYH domain-containing protein</fullName>
    </recommendedName>
</protein>
<dbReference type="InterPro" id="IPR009761">
    <property type="entry name" value="CRA_rpt"/>
</dbReference>
<dbReference type="NCBIfam" id="NF033223">
    <property type="entry name" value="YHYH_alt"/>
    <property type="match status" value="1"/>
</dbReference>
<evidence type="ECO:0000313" key="3">
    <source>
        <dbReference type="EMBL" id="ARP56130.1"/>
    </source>
</evidence>
<keyword evidence="2" id="KW-0732">Signal</keyword>
<feature type="signal peptide" evidence="2">
    <location>
        <begin position="1"/>
        <end position="30"/>
    </location>
</feature>
<dbReference type="PANTHER" id="PTHR48232:SF1">
    <property type="entry name" value="IRS-TYPE PTB DOMAIN-CONTAINING PROTEIN"/>
    <property type="match status" value="1"/>
</dbReference>
<evidence type="ECO:0000313" key="4">
    <source>
        <dbReference type="Proteomes" id="UP000194143"/>
    </source>
</evidence>
<feature type="compositionally biased region" description="Low complexity" evidence="1">
    <location>
        <begin position="63"/>
        <end position="75"/>
    </location>
</feature>
<organism evidence="3 4">
    <name type="scientific">Bacillus thuringiensis</name>
    <dbReference type="NCBI Taxonomy" id="1428"/>
    <lineage>
        <taxon>Bacteria</taxon>
        <taxon>Bacillati</taxon>
        <taxon>Bacillota</taxon>
        <taxon>Bacilli</taxon>
        <taxon>Bacillales</taxon>
        <taxon>Bacillaceae</taxon>
        <taxon>Bacillus</taxon>
        <taxon>Bacillus cereus group</taxon>
    </lineage>
</organism>
<feature type="chain" id="PRO_5010860006" description="YHYH domain-containing protein" evidence="2">
    <location>
        <begin position="31"/>
        <end position="378"/>
    </location>
</feature>
<evidence type="ECO:0008006" key="5">
    <source>
        <dbReference type="Google" id="ProtNLM"/>
    </source>
</evidence>
<evidence type="ECO:0000256" key="2">
    <source>
        <dbReference type="SAM" id="SignalP"/>
    </source>
</evidence>
<dbReference type="InterPro" id="IPR047773">
    <property type="entry name" value="YHYH_dom_bact"/>
</dbReference>
<dbReference type="Pfam" id="PF07046">
    <property type="entry name" value="CRA_rpt"/>
    <property type="match status" value="1"/>
</dbReference>
<evidence type="ECO:0000256" key="1">
    <source>
        <dbReference type="SAM" id="MobiDB-lite"/>
    </source>
</evidence>
<accession>A0A1W6WHZ2</accession>
<gene>
    <name evidence="3" type="ORF">CAB88_02995</name>
</gene>
<feature type="region of interest" description="Disordered" evidence="1">
    <location>
        <begin position="61"/>
        <end position="168"/>
    </location>
</feature>
<reference evidence="3 4" key="1">
    <citation type="submission" date="2017-04" db="EMBL/GenBank/DDBJ databases">
        <title>Complete Genome Sequence of Bacillus thuringiensis type Strain ATCC 10792.</title>
        <authorList>
            <person name="Oh D.-H."/>
            <person name="Park B.-J."/>
            <person name="Shuai W."/>
            <person name="Chelliah R."/>
        </authorList>
    </citation>
    <scope>NUCLEOTIDE SEQUENCE [LARGE SCALE GENOMIC DNA]</scope>
    <source>
        <strain evidence="3 4">ATCC 10792</strain>
    </source>
</reference>
<dbReference type="Proteomes" id="UP000194143">
    <property type="component" value="Chromosome"/>
</dbReference>
<proteinExistence type="predicted"/>
<name>A0A1W6WHZ2_BACTU</name>
<dbReference type="PANTHER" id="PTHR48232">
    <property type="entry name" value="INSULIN RECEPTOR SUBSTRATE HOMOLOG"/>
    <property type="match status" value="1"/>
</dbReference>